<evidence type="ECO:0000313" key="3">
    <source>
        <dbReference type="Proteomes" id="UP000436822"/>
    </source>
</evidence>
<feature type="compositionally biased region" description="Basic and acidic residues" evidence="1">
    <location>
        <begin position="384"/>
        <end position="415"/>
    </location>
</feature>
<dbReference type="AlphaFoldDB" id="A0A6N6JG33"/>
<dbReference type="EMBL" id="BLJE01000002">
    <property type="protein sequence ID" value="GFE64927.1"/>
    <property type="molecule type" value="Genomic_DNA"/>
</dbReference>
<feature type="region of interest" description="Disordered" evidence="1">
    <location>
        <begin position="380"/>
        <end position="425"/>
    </location>
</feature>
<name>A0A6N6JG33_9RHOB</name>
<proteinExistence type="predicted"/>
<evidence type="ECO:0000256" key="1">
    <source>
        <dbReference type="SAM" id="MobiDB-lite"/>
    </source>
</evidence>
<accession>A0A6N6JG33</accession>
<comment type="caution">
    <text evidence="2">The sequence shown here is derived from an EMBL/GenBank/DDBJ whole genome shotgun (WGS) entry which is preliminary data.</text>
</comment>
<evidence type="ECO:0000313" key="2">
    <source>
        <dbReference type="EMBL" id="GFE64927.1"/>
    </source>
</evidence>
<organism evidence="2 3">
    <name type="scientific">Litoreibacter roseus</name>
    <dbReference type="NCBI Taxonomy" id="2601869"/>
    <lineage>
        <taxon>Bacteria</taxon>
        <taxon>Pseudomonadati</taxon>
        <taxon>Pseudomonadota</taxon>
        <taxon>Alphaproteobacteria</taxon>
        <taxon>Rhodobacterales</taxon>
        <taxon>Roseobacteraceae</taxon>
        <taxon>Litoreibacter</taxon>
    </lineage>
</organism>
<dbReference type="Proteomes" id="UP000436822">
    <property type="component" value="Unassembled WGS sequence"/>
</dbReference>
<reference evidence="2 3" key="1">
    <citation type="submission" date="2019-12" db="EMBL/GenBank/DDBJ databases">
        <title>Litoreibacter badius sp. nov., a novel bacteriochlorophyll a-containing bacterium in the genus Litoreibacter.</title>
        <authorList>
            <person name="Kanamuro M."/>
            <person name="Takabe Y."/>
            <person name="Mori K."/>
            <person name="Takaichi S."/>
            <person name="Hanada S."/>
        </authorList>
    </citation>
    <scope>NUCLEOTIDE SEQUENCE [LARGE SCALE GENOMIC DNA]</scope>
    <source>
        <strain evidence="2 3">K6</strain>
    </source>
</reference>
<sequence>MPYLLRELQAMKRILKALKKRSNDPKCNALYERINMLDGSTKPTSPLCAIARHLTARSMHLDLDSLFFDDCMGEWTMETIVHGIAPFTDDQRGVVGIARESFETIQNAMKAAGAGYVEVGAFEPDLRSSDEFFDKAALRRLCMELGCSFPETGAFVVCSHRLVRVQSDDLYQSLLDAEFPGYRRVHRKHMDRNKSLQQNWEDILDYIWKLEELVNGADGDAQIAEGDCRRCIRVTSLGTTTDGLKGRTREDALCDFGLFLDDLGLDFFKINHVNIFARAWYNEDERLMFTSKGIELMDAPGVCPQDLHTHCNDAPRRRLLQETPGYSNLPLRDRTRLLLAQRDMETLNTSREVGPLIPSGQKLEFTDGTEGFSIPIVSYGARSEQNKRRSDQKNAESRRVVAEKRARGRRQEAGRRSNRLKKLQP</sequence>
<feature type="compositionally biased region" description="Basic residues" evidence="1">
    <location>
        <begin position="416"/>
        <end position="425"/>
    </location>
</feature>
<gene>
    <name evidence="2" type="ORF">KIN_20010</name>
</gene>
<keyword evidence="3" id="KW-1185">Reference proteome</keyword>
<protein>
    <submittedName>
        <fullName evidence="2">Uncharacterized protein</fullName>
    </submittedName>
</protein>